<dbReference type="EMBL" id="AWTC01000011">
    <property type="protein sequence ID" value="EST11468.1"/>
    <property type="molecule type" value="Genomic_DNA"/>
</dbReference>
<protein>
    <submittedName>
        <fullName evidence="9">Peptidase</fullName>
    </submittedName>
</protein>
<dbReference type="InterPro" id="IPR040921">
    <property type="entry name" value="Peptidase_S66C"/>
</dbReference>
<dbReference type="InterPro" id="IPR029062">
    <property type="entry name" value="Class_I_gatase-like"/>
</dbReference>
<proteinExistence type="inferred from homology"/>
<accession>V6IW13</accession>
<evidence type="ECO:0000256" key="4">
    <source>
        <dbReference type="ARBA" id="ARBA00022801"/>
    </source>
</evidence>
<dbReference type="AlphaFoldDB" id="V6IW13"/>
<evidence type="ECO:0000256" key="5">
    <source>
        <dbReference type="ARBA" id="ARBA00022825"/>
    </source>
</evidence>
<feature type="domain" description="LD-carboxypeptidase N-terminal" evidence="7">
    <location>
        <begin position="10"/>
        <end position="129"/>
    </location>
</feature>
<keyword evidence="10" id="KW-1185">Reference proteome</keyword>
<organism evidence="9 10">
    <name type="scientific">Sporolactobacillus laevolacticus DSM 442</name>
    <dbReference type="NCBI Taxonomy" id="1395513"/>
    <lineage>
        <taxon>Bacteria</taxon>
        <taxon>Bacillati</taxon>
        <taxon>Bacillota</taxon>
        <taxon>Bacilli</taxon>
        <taxon>Bacillales</taxon>
        <taxon>Sporolactobacillaceae</taxon>
        <taxon>Sporolactobacillus</taxon>
    </lineage>
</organism>
<dbReference type="InterPro" id="IPR027478">
    <property type="entry name" value="LdcA_N"/>
</dbReference>
<dbReference type="InterPro" id="IPR027461">
    <property type="entry name" value="Carboxypeptidase_A_C_sf"/>
</dbReference>
<dbReference type="GO" id="GO:0006508">
    <property type="term" value="P:proteolysis"/>
    <property type="evidence" value="ECO:0007669"/>
    <property type="project" value="UniProtKB-KW"/>
</dbReference>
<keyword evidence="3" id="KW-0645">Protease</keyword>
<evidence type="ECO:0000256" key="6">
    <source>
        <dbReference type="PIRSR" id="PIRSR028757-1"/>
    </source>
</evidence>
<dbReference type="PANTHER" id="PTHR30237">
    <property type="entry name" value="MURAMOYLTETRAPEPTIDE CARBOXYPEPTIDASE"/>
    <property type="match status" value="1"/>
</dbReference>
<dbReference type="SUPFAM" id="SSF52317">
    <property type="entry name" value="Class I glutamine amidotransferase-like"/>
    <property type="match status" value="1"/>
</dbReference>
<comment type="caution">
    <text evidence="9">The sequence shown here is derived from an EMBL/GenBank/DDBJ whole genome shotgun (WGS) entry which is preliminary data.</text>
</comment>
<keyword evidence="2" id="KW-0121">Carboxypeptidase</keyword>
<evidence type="ECO:0000256" key="3">
    <source>
        <dbReference type="ARBA" id="ARBA00022670"/>
    </source>
</evidence>
<dbReference type="PIRSF" id="PIRSF028757">
    <property type="entry name" value="LD-carboxypeptidase"/>
    <property type="match status" value="1"/>
</dbReference>
<reference evidence="9 10" key="1">
    <citation type="journal article" date="2013" name="Genome Announc.">
        <title>Genome Sequence of Sporolactobacillus laevolacticus DSM442, an Efficient Polymer-Grade D-Lactate Producer from Agricultural Waste Cottonseed as a Nitrogen Source.</title>
        <authorList>
            <person name="Wang H."/>
            <person name="Wang L."/>
            <person name="Ju J."/>
            <person name="Yu B."/>
            <person name="Ma Y."/>
        </authorList>
    </citation>
    <scope>NUCLEOTIDE SEQUENCE [LARGE SCALE GENOMIC DNA]</scope>
    <source>
        <strain evidence="9 10">DSM 442</strain>
    </source>
</reference>
<evidence type="ECO:0000313" key="9">
    <source>
        <dbReference type="EMBL" id="EST11468.1"/>
    </source>
</evidence>
<dbReference type="SUPFAM" id="SSF141986">
    <property type="entry name" value="LD-carboxypeptidase A C-terminal domain-like"/>
    <property type="match status" value="1"/>
</dbReference>
<feature type="active site" description="Charge relay system" evidence="6">
    <location>
        <position position="270"/>
    </location>
</feature>
<evidence type="ECO:0000256" key="2">
    <source>
        <dbReference type="ARBA" id="ARBA00022645"/>
    </source>
</evidence>
<dbReference type="Gene3D" id="3.50.30.60">
    <property type="entry name" value="LD-carboxypeptidase A C-terminal domain-like"/>
    <property type="match status" value="1"/>
</dbReference>
<sequence>MALLQNGDSIGLISCSDGLRHDDVRVIHKIEQVLENLGITVVKSAALFRDDASPFSGSPQMRASELMRLFHQSEVKAIFDVSGGDSANQILPFLDFNAIQCAATPYIGISDLSVINNAINTCASVPSHHYRIKNLAGHFADSQTELFQRYFMEDEHDLTFEYRWLRGQQMNGVVIGGNIRCFLKLAGTRYFPDPTDKIIFLEALGGGPARMASLLAQLDQLSVFSKCAGVLLGTFSEMQKKELTPSIEALVFETTEKYNVPIAKTEQLGHGEDAHILPIGLPIVLE</sequence>
<dbReference type="InterPro" id="IPR040449">
    <property type="entry name" value="Peptidase_S66_N"/>
</dbReference>
<dbReference type="Pfam" id="PF02016">
    <property type="entry name" value="Peptidase_S66"/>
    <property type="match status" value="1"/>
</dbReference>
<gene>
    <name evidence="9" type="ORF">P343_11955</name>
</gene>
<dbReference type="RefSeq" id="WP_023510634.1">
    <property type="nucleotide sequence ID" value="NZ_AWTC01000011.1"/>
</dbReference>
<feature type="active site" description="Charge relay system" evidence="6">
    <location>
        <position position="202"/>
    </location>
</feature>
<evidence type="ECO:0000259" key="8">
    <source>
        <dbReference type="Pfam" id="PF17676"/>
    </source>
</evidence>
<dbReference type="GO" id="GO:0004180">
    <property type="term" value="F:carboxypeptidase activity"/>
    <property type="evidence" value="ECO:0007669"/>
    <property type="project" value="UniProtKB-KW"/>
</dbReference>
<dbReference type="Gene3D" id="3.40.50.10740">
    <property type="entry name" value="Class I glutamine amidotransferase-like"/>
    <property type="match status" value="1"/>
</dbReference>
<feature type="domain" description="LD-carboxypeptidase C-terminal" evidence="8">
    <location>
        <begin position="172"/>
        <end position="283"/>
    </location>
</feature>
<evidence type="ECO:0000313" key="10">
    <source>
        <dbReference type="Proteomes" id="UP000018296"/>
    </source>
</evidence>
<dbReference type="STRING" id="1395513.P343_11955"/>
<keyword evidence="4" id="KW-0378">Hydrolase</keyword>
<dbReference type="Pfam" id="PF17676">
    <property type="entry name" value="Peptidase_S66C"/>
    <property type="match status" value="1"/>
</dbReference>
<dbReference type="PATRIC" id="fig|1395513.3.peg.2421"/>
<keyword evidence="5" id="KW-0720">Serine protease</keyword>
<comment type="similarity">
    <text evidence="1">Belongs to the peptidase S66 family.</text>
</comment>
<dbReference type="InterPro" id="IPR003507">
    <property type="entry name" value="S66_fam"/>
</dbReference>
<feature type="active site" description="Nucleophile" evidence="6">
    <location>
        <position position="110"/>
    </location>
</feature>
<name>V6IW13_9BACL</name>
<evidence type="ECO:0000259" key="7">
    <source>
        <dbReference type="Pfam" id="PF02016"/>
    </source>
</evidence>
<dbReference type="PANTHER" id="PTHR30237:SF2">
    <property type="entry name" value="MUREIN TETRAPEPTIDE CARBOXYPEPTIDASE"/>
    <property type="match status" value="1"/>
</dbReference>
<dbReference type="eggNOG" id="COG1619">
    <property type="taxonomic scope" value="Bacteria"/>
</dbReference>
<evidence type="ECO:0000256" key="1">
    <source>
        <dbReference type="ARBA" id="ARBA00010233"/>
    </source>
</evidence>
<dbReference type="Proteomes" id="UP000018296">
    <property type="component" value="Unassembled WGS sequence"/>
</dbReference>
<dbReference type="GO" id="GO:0008236">
    <property type="term" value="F:serine-type peptidase activity"/>
    <property type="evidence" value="ECO:0007669"/>
    <property type="project" value="UniProtKB-KW"/>
</dbReference>